<accession>A0AA40C2N1</accession>
<dbReference type="EMBL" id="JAULSU010000003">
    <property type="protein sequence ID" value="KAK0622594.1"/>
    <property type="molecule type" value="Genomic_DNA"/>
</dbReference>
<sequence>MDQISPAEAGTSAKSDRSQETGKALDLAERTTGLTSDGSTKNNPLDLKRLSLAAAERYALAGNWRDLEDAIKFAKLALASPHLESAAACELGHGLADLLALKYRETKATKDLQDTLEVSRRSVVDLPPHSELRGPRLNRHLQILKEFILDIHNASEVEDALKHLDGFFLGHPSDPANLWTRTNQQLVTDCLSRKYEVSGHPYHLVQLLMQAIKWWDGSADPSAPHVGEPTLQESKRMPFLVDKISKLAAAAQDDSSVIQITNAFHREYVKRLKTLGPRRALLSLL</sequence>
<evidence type="ECO:0000256" key="1">
    <source>
        <dbReference type="SAM" id="MobiDB-lite"/>
    </source>
</evidence>
<evidence type="ECO:0000313" key="2">
    <source>
        <dbReference type="EMBL" id="KAK0622594.1"/>
    </source>
</evidence>
<dbReference type="AlphaFoldDB" id="A0AA40C2N1"/>
<protein>
    <submittedName>
        <fullName evidence="2">Uncharacterized protein</fullName>
    </submittedName>
</protein>
<name>A0AA40C2N1_9PEZI</name>
<reference evidence="2" key="1">
    <citation type="submission" date="2023-06" db="EMBL/GenBank/DDBJ databases">
        <title>Genome-scale phylogeny and comparative genomics of the fungal order Sordariales.</title>
        <authorList>
            <consortium name="Lawrence Berkeley National Laboratory"/>
            <person name="Hensen N."/>
            <person name="Bonometti L."/>
            <person name="Westerberg I."/>
            <person name="Brannstrom I.O."/>
            <person name="Guillou S."/>
            <person name="Cros-Aarteil S."/>
            <person name="Calhoun S."/>
            <person name="Haridas S."/>
            <person name="Kuo A."/>
            <person name="Mondo S."/>
            <person name="Pangilinan J."/>
            <person name="Riley R."/>
            <person name="Labutti K."/>
            <person name="Andreopoulos B."/>
            <person name="Lipzen A."/>
            <person name="Chen C."/>
            <person name="Yanf M."/>
            <person name="Daum C."/>
            <person name="Ng V."/>
            <person name="Clum A."/>
            <person name="Steindorff A."/>
            <person name="Ohm R."/>
            <person name="Martin F."/>
            <person name="Silar P."/>
            <person name="Natvig D."/>
            <person name="Lalanne C."/>
            <person name="Gautier V."/>
            <person name="Ament-Velasquez S.L."/>
            <person name="Kruys A."/>
            <person name="Hutchinson M.I."/>
            <person name="Powell A.J."/>
            <person name="Barry K."/>
            <person name="Miller A.N."/>
            <person name="Grigoriev I.V."/>
            <person name="Debuchy R."/>
            <person name="Gladieux P."/>
            <person name="Thoren M.H."/>
            <person name="Johannesson H."/>
        </authorList>
    </citation>
    <scope>NUCLEOTIDE SEQUENCE</scope>
    <source>
        <strain evidence="2">CBS 606.72</strain>
    </source>
</reference>
<evidence type="ECO:0000313" key="3">
    <source>
        <dbReference type="Proteomes" id="UP001175000"/>
    </source>
</evidence>
<proteinExistence type="predicted"/>
<comment type="caution">
    <text evidence="2">The sequence shown here is derived from an EMBL/GenBank/DDBJ whole genome shotgun (WGS) entry which is preliminary data.</text>
</comment>
<keyword evidence="3" id="KW-1185">Reference proteome</keyword>
<feature type="region of interest" description="Disordered" evidence="1">
    <location>
        <begin position="1"/>
        <end position="42"/>
    </location>
</feature>
<gene>
    <name evidence="2" type="ORF">B0T14DRAFT_150489</name>
</gene>
<organism evidence="2 3">
    <name type="scientific">Immersiella caudata</name>
    <dbReference type="NCBI Taxonomy" id="314043"/>
    <lineage>
        <taxon>Eukaryota</taxon>
        <taxon>Fungi</taxon>
        <taxon>Dikarya</taxon>
        <taxon>Ascomycota</taxon>
        <taxon>Pezizomycotina</taxon>
        <taxon>Sordariomycetes</taxon>
        <taxon>Sordariomycetidae</taxon>
        <taxon>Sordariales</taxon>
        <taxon>Lasiosphaeriaceae</taxon>
        <taxon>Immersiella</taxon>
    </lineage>
</organism>
<dbReference type="Proteomes" id="UP001175000">
    <property type="component" value="Unassembled WGS sequence"/>
</dbReference>
<feature type="compositionally biased region" description="Polar residues" evidence="1">
    <location>
        <begin position="32"/>
        <end position="42"/>
    </location>
</feature>